<comment type="similarity">
    <text evidence="3 19">In the N-terminal section; belongs to the NnrE/AIBP family.</text>
</comment>
<evidence type="ECO:0000256" key="16">
    <source>
        <dbReference type="ARBA" id="ARBA00049209"/>
    </source>
</evidence>
<dbReference type="SUPFAM" id="SSF64153">
    <property type="entry name" value="YjeF N-terminal domain-like"/>
    <property type="match status" value="1"/>
</dbReference>
<evidence type="ECO:0000256" key="19">
    <source>
        <dbReference type="PIRNR" id="PIRNR017184"/>
    </source>
</evidence>
<feature type="binding site" evidence="17">
    <location>
        <position position="267"/>
    </location>
    <ligand>
        <name>(6S)-NADPHX</name>
        <dbReference type="ChEBI" id="CHEBI:64076"/>
    </ligand>
</feature>
<gene>
    <name evidence="17" type="primary">nnrD</name>
    <name evidence="18" type="synonym">nnrE</name>
    <name evidence="22" type="ORF">SAMN02745248_01365</name>
</gene>
<evidence type="ECO:0000313" key="23">
    <source>
        <dbReference type="Proteomes" id="UP000183952"/>
    </source>
</evidence>
<feature type="binding site" evidence="18">
    <location>
        <position position="165"/>
    </location>
    <ligand>
        <name>(6S)-NADPHX</name>
        <dbReference type="ChEBI" id="CHEBI:64076"/>
    </ligand>
</feature>
<keyword evidence="7 17" id="KW-0067">ATP-binding</keyword>
<reference evidence="22 23" key="1">
    <citation type="submission" date="2016-11" db="EMBL/GenBank/DDBJ databases">
        <authorList>
            <person name="Jaros S."/>
            <person name="Januszkiewicz K."/>
            <person name="Wedrychowicz H."/>
        </authorList>
    </citation>
    <scope>NUCLEOTIDE SEQUENCE [LARGE SCALE GENOMIC DNA]</scope>
    <source>
        <strain evidence="22 23">DSM 3090</strain>
    </source>
</reference>
<comment type="caution">
    <text evidence="18">Lacks conserved residue(s) required for the propagation of feature annotation.</text>
</comment>
<dbReference type="GO" id="GO:0052856">
    <property type="term" value="F:NAD(P)HX epimerase activity"/>
    <property type="evidence" value="ECO:0007669"/>
    <property type="project" value="UniProtKB-UniRule"/>
</dbReference>
<feature type="binding site" evidence="17">
    <location>
        <position position="444"/>
    </location>
    <ligand>
        <name>AMP</name>
        <dbReference type="ChEBI" id="CHEBI:456215"/>
    </ligand>
</feature>
<dbReference type="EMBL" id="FRAD01000010">
    <property type="protein sequence ID" value="SHJ94097.1"/>
    <property type="molecule type" value="Genomic_DNA"/>
</dbReference>
<comment type="function">
    <text evidence="17">Catalyzes the dehydration of the S-form of NAD(P)HX at the expense of ADP, which is converted to AMP. Together with NAD(P)HX epimerase, which catalyzes the epimerization of the S- and R-forms, the enzyme allows the repair of both epimers of NAD(P)HX, a damaged form of NAD(P)H that is a result of enzymatic or heat-dependent hydration.</text>
</comment>
<dbReference type="InterPro" id="IPR030677">
    <property type="entry name" value="Nnr"/>
</dbReference>
<comment type="catalytic activity">
    <reaction evidence="2 18 19">
        <text>(6R)-NADPHX = (6S)-NADPHX</text>
        <dbReference type="Rhea" id="RHEA:32227"/>
        <dbReference type="ChEBI" id="CHEBI:64076"/>
        <dbReference type="ChEBI" id="CHEBI:64077"/>
        <dbReference type="EC" id="5.1.99.6"/>
    </reaction>
</comment>
<feature type="binding site" evidence="18">
    <location>
        <position position="132"/>
    </location>
    <ligand>
        <name>K(+)</name>
        <dbReference type="ChEBI" id="CHEBI:29103"/>
    </ligand>
</feature>
<organism evidence="22 23">
    <name type="scientific">Hathewaya proteolytica DSM 3090</name>
    <dbReference type="NCBI Taxonomy" id="1121331"/>
    <lineage>
        <taxon>Bacteria</taxon>
        <taxon>Bacillati</taxon>
        <taxon>Bacillota</taxon>
        <taxon>Clostridia</taxon>
        <taxon>Eubacteriales</taxon>
        <taxon>Clostridiaceae</taxon>
        <taxon>Hathewaya</taxon>
    </lineage>
</organism>
<evidence type="ECO:0000256" key="7">
    <source>
        <dbReference type="ARBA" id="ARBA00022840"/>
    </source>
</evidence>
<dbReference type="HAMAP" id="MF_01965">
    <property type="entry name" value="NADHX_dehydratase"/>
    <property type="match status" value="1"/>
</dbReference>
<keyword evidence="12 17" id="KW-0456">Lyase</keyword>
<keyword evidence="13" id="KW-0511">Multifunctional enzyme</keyword>
<comment type="subunit">
    <text evidence="17">Homotetramer.</text>
</comment>
<feature type="binding site" evidence="17">
    <location>
        <begin position="416"/>
        <end position="420"/>
    </location>
    <ligand>
        <name>AMP</name>
        <dbReference type="ChEBI" id="CHEBI:456215"/>
    </ligand>
</feature>
<feature type="binding site" evidence="18">
    <location>
        <position position="62"/>
    </location>
    <ligand>
        <name>K(+)</name>
        <dbReference type="ChEBI" id="CHEBI:29103"/>
    </ligand>
</feature>
<dbReference type="NCBIfam" id="TIGR00197">
    <property type="entry name" value="yjeF_nterm"/>
    <property type="match status" value="1"/>
</dbReference>
<dbReference type="SUPFAM" id="SSF53613">
    <property type="entry name" value="Ribokinase-like"/>
    <property type="match status" value="1"/>
</dbReference>
<evidence type="ECO:0000256" key="13">
    <source>
        <dbReference type="ARBA" id="ARBA00023268"/>
    </source>
</evidence>
<evidence type="ECO:0000256" key="9">
    <source>
        <dbReference type="ARBA" id="ARBA00022958"/>
    </source>
</evidence>
<dbReference type="RefSeq" id="WP_072903378.1">
    <property type="nucleotide sequence ID" value="NZ_FRAD01000010.1"/>
</dbReference>
<dbReference type="GO" id="GO:0110051">
    <property type="term" value="P:metabolite repair"/>
    <property type="evidence" value="ECO:0007669"/>
    <property type="project" value="TreeGrafter"/>
</dbReference>
<dbReference type="InterPro" id="IPR036652">
    <property type="entry name" value="YjeF_N_dom_sf"/>
</dbReference>
<keyword evidence="11 18" id="KW-0413">Isomerase</keyword>
<keyword evidence="9 18" id="KW-0630">Potassium</keyword>
<feature type="binding site" evidence="18">
    <location>
        <begin position="136"/>
        <end position="142"/>
    </location>
    <ligand>
        <name>(6S)-NADPHX</name>
        <dbReference type="ChEBI" id="CHEBI:64076"/>
    </ligand>
</feature>
<evidence type="ECO:0000313" key="22">
    <source>
        <dbReference type="EMBL" id="SHJ94097.1"/>
    </source>
</evidence>
<comment type="similarity">
    <text evidence="17">Belongs to the NnrD/CARKD family.</text>
</comment>
<feature type="binding site" evidence="18">
    <location>
        <begin position="61"/>
        <end position="65"/>
    </location>
    <ligand>
        <name>(6S)-NADPHX</name>
        <dbReference type="ChEBI" id="CHEBI:64076"/>
    </ligand>
</feature>
<evidence type="ECO:0000256" key="14">
    <source>
        <dbReference type="ARBA" id="ARBA00025153"/>
    </source>
</evidence>
<sequence length="504" mass="55274">MNKNNLDIVNSAENIRALDKYCTEELCIPSLVLMENAALSFVYNIPKNKYKEYIMLCGKGNNGGDGLAIGRKLLSQGNTVKFIILHVGRESEDFISNFNIIKNMGCTICEVYEEQDIQFISAMFQSDVLVVDGIFGTGLNREVKGVAKVVIEVLNRSKSDVYSIDIPSGLQCDTGEILGVAVKAEKTISFAMYKFGFLNYEAFEYIGKVVLQNIGMPPCALEKYDSKCYMVNEDYVKSNFHKRKATSHKGDFGKLLIFAGSSGFAGAAKICARAAVRCGAGLTYVVCHEEVLQALSSSLTEPMCMTFQDERVANLLGKSTVIAFGPGMGDSDITYRQLKYVVENSNAPMVIDADGLNVLCNHKELLKKRPGFKTIITPHPGEMSRLTGKDISYVEKNRIDVACKFAREYEVVVLLKGHNTVITDGNTVFINTSGNSAMANGGMGDCLTGIIASFIGQGYNELKAAVMGAYIHGYIGDYMAQYNYVVTAEDIIGQLSKTLREFTD</sequence>
<dbReference type="CDD" id="cd01171">
    <property type="entry name" value="YXKO-related"/>
    <property type="match status" value="1"/>
</dbReference>
<dbReference type="EC" id="4.2.1.136" evidence="19"/>
<evidence type="ECO:0000256" key="6">
    <source>
        <dbReference type="ARBA" id="ARBA00022741"/>
    </source>
</evidence>
<feature type="binding site" evidence="18">
    <location>
        <position position="168"/>
    </location>
    <ligand>
        <name>K(+)</name>
        <dbReference type="ChEBI" id="CHEBI:29103"/>
    </ligand>
</feature>
<dbReference type="Proteomes" id="UP000183952">
    <property type="component" value="Unassembled WGS sequence"/>
</dbReference>
<dbReference type="InterPro" id="IPR000631">
    <property type="entry name" value="CARKD"/>
</dbReference>
<evidence type="ECO:0000256" key="2">
    <source>
        <dbReference type="ARBA" id="ARBA00000909"/>
    </source>
</evidence>
<dbReference type="PANTHER" id="PTHR12592">
    <property type="entry name" value="ATP-DEPENDENT (S)-NAD(P)H-HYDRATE DEHYDRATASE FAMILY MEMBER"/>
    <property type="match status" value="1"/>
</dbReference>
<comment type="similarity">
    <text evidence="18">Belongs to the NnrE/AIBP family.</text>
</comment>
<evidence type="ECO:0000256" key="5">
    <source>
        <dbReference type="ARBA" id="ARBA00022723"/>
    </source>
</evidence>
<dbReference type="Gene3D" id="3.40.50.10260">
    <property type="entry name" value="YjeF N-terminal domain"/>
    <property type="match status" value="1"/>
</dbReference>
<evidence type="ECO:0000256" key="10">
    <source>
        <dbReference type="ARBA" id="ARBA00023027"/>
    </source>
</evidence>
<dbReference type="Pfam" id="PF03853">
    <property type="entry name" value="YjeF_N"/>
    <property type="match status" value="1"/>
</dbReference>
<evidence type="ECO:0000259" key="20">
    <source>
        <dbReference type="PROSITE" id="PS51383"/>
    </source>
</evidence>
<dbReference type="AlphaFoldDB" id="A0A1M6NEJ5"/>
<evidence type="ECO:0000256" key="12">
    <source>
        <dbReference type="ARBA" id="ARBA00023239"/>
    </source>
</evidence>
<protein>
    <recommendedName>
        <fullName evidence="19">Bifunctional NAD(P)H-hydrate repair enzyme</fullName>
    </recommendedName>
    <alternativeName>
        <fullName evidence="19">Nicotinamide nucleotide repair protein</fullName>
    </alternativeName>
    <domain>
        <recommendedName>
            <fullName evidence="19">ADP-dependent (S)-NAD(P)H-hydrate dehydratase</fullName>
            <ecNumber evidence="19">4.2.1.136</ecNumber>
        </recommendedName>
        <alternativeName>
            <fullName evidence="19">ADP-dependent NAD(P)HX dehydratase</fullName>
        </alternativeName>
    </domain>
    <domain>
        <recommendedName>
            <fullName evidence="19">NAD(P)H-hydrate epimerase</fullName>
            <ecNumber evidence="19">5.1.99.6</ecNumber>
        </recommendedName>
    </domain>
</protein>
<name>A0A1M6NEJ5_9CLOT</name>
<comment type="similarity">
    <text evidence="4 19">In the C-terminal section; belongs to the NnrD/CARKD family.</text>
</comment>
<keyword evidence="23" id="KW-1185">Reference proteome</keyword>
<feature type="binding site" evidence="17">
    <location>
        <position position="379"/>
    </location>
    <ligand>
        <name>(6S)-NADPHX</name>
        <dbReference type="ChEBI" id="CHEBI:64076"/>
    </ligand>
</feature>
<dbReference type="Gene3D" id="3.40.1190.20">
    <property type="match status" value="1"/>
</dbReference>
<keyword evidence="5 18" id="KW-0479">Metal-binding</keyword>
<dbReference type="InterPro" id="IPR029056">
    <property type="entry name" value="Ribokinase-like"/>
</dbReference>
<dbReference type="GO" id="GO:0046496">
    <property type="term" value="P:nicotinamide nucleotide metabolic process"/>
    <property type="evidence" value="ECO:0007669"/>
    <property type="project" value="UniProtKB-UniRule"/>
</dbReference>
<feature type="domain" description="YjeF N-terminal" evidence="21">
    <location>
        <begin position="15"/>
        <end position="222"/>
    </location>
</feature>
<comment type="catalytic activity">
    <reaction evidence="15 17 19">
        <text>(6S)-NADHX + ADP = AMP + phosphate + NADH + H(+)</text>
        <dbReference type="Rhea" id="RHEA:32223"/>
        <dbReference type="ChEBI" id="CHEBI:15378"/>
        <dbReference type="ChEBI" id="CHEBI:43474"/>
        <dbReference type="ChEBI" id="CHEBI:57945"/>
        <dbReference type="ChEBI" id="CHEBI:64074"/>
        <dbReference type="ChEBI" id="CHEBI:456215"/>
        <dbReference type="ChEBI" id="CHEBI:456216"/>
        <dbReference type="EC" id="4.2.1.136"/>
    </reaction>
</comment>
<dbReference type="PROSITE" id="PS51385">
    <property type="entry name" value="YJEF_N"/>
    <property type="match status" value="1"/>
</dbReference>
<comment type="cofactor">
    <cofactor evidence="17">
        <name>Mg(2+)</name>
        <dbReference type="ChEBI" id="CHEBI:18420"/>
    </cofactor>
</comment>
<evidence type="ECO:0000256" key="17">
    <source>
        <dbReference type="HAMAP-Rule" id="MF_01965"/>
    </source>
</evidence>
<feature type="binding site" evidence="17">
    <location>
        <position position="445"/>
    </location>
    <ligand>
        <name>(6S)-NADPHX</name>
        <dbReference type="ChEBI" id="CHEBI:64076"/>
    </ligand>
</feature>
<keyword evidence="6 17" id="KW-0547">Nucleotide-binding</keyword>
<dbReference type="Pfam" id="PF01256">
    <property type="entry name" value="Carb_kinase"/>
    <property type="match status" value="1"/>
</dbReference>
<evidence type="ECO:0000256" key="15">
    <source>
        <dbReference type="ARBA" id="ARBA00048238"/>
    </source>
</evidence>
<dbReference type="PROSITE" id="PS51383">
    <property type="entry name" value="YJEF_C_3"/>
    <property type="match status" value="1"/>
</dbReference>
<comment type="cofactor">
    <cofactor evidence="18 19">
        <name>K(+)</name>
        <dbReference type="ChEBI" id="CHEBI:29103"/>
    </cofactor>
    <text evidence="18 19">Binds 1 potassium ion per subunit.</text>
</comment>
<keyword evidence="10 17" id="KW-0520">NAD</keyword>
<evidence type="ECO:0000256" key="1">
    <source>
        <dbReference type="ARBA" id="ARBA00000013"/>
    </source>
</evidence>
<dbReference type="NCBIfam" id="TIGR00196">
    <property type="entry name" value="yjeF_cterm"/>
    <property type="match status" value="1"/>
</dbReference>
<dbReference type="InterPro" id="IPR004443">
    <property type="entry name" value="YjeF_N_dom"/>
</dbReference>
<dbReference type="PANTHER" id="PTHR12592:SF0">
    <property type="entry name" value="ATP-DEPENDENT (S)-NAD(P)H-HYDRATE DEHYDRATASE"/>
    <property type="match status" value="1"/>
</dbReference>
<evidence type="ECO:0000256" key="3">
    <source>
        <dbReference type="ARBA" id="ARBA00006001"/>
    </source>
</evidence>
<dbReference type="GO" id="GO:0046872">
    <property type="term" value="F:metal ion binding"/>
    <property type="evidence" value="ECO:0007669"/>
    <property type="project" value="UniProtKB-UniRule"/>
</dbReference>
<comment type="function">
    <text evidence="18">Catalyzes the epimerization of the S- and R-forms of NAD(P)HX, a damaged form of NAD(P)H that is a result of enzymatic or heat-dependent hydration. This is a prerequisite for the S-specific NAD(P)H-hydrate dehydratase to allow the repair of both epimers of NAD(P)HX.</text>
</comment>
<dbReference type="HAMAP" id="MF_01966">
    <property type="entry name" value="NADHX_epimerase"/>
    <property type="match status" value="1"/>
</dbReference>
<comment type="catalytic activity">
    <reaction evidence="16 17 19">
        <text>(6S)-NADPHX + ADP = AMP + phosphate + NADPH + H(+)</text>
        <dbReference type="Rhea" id="RHEA:32235"/>
        <dbReference type="ChEBI" id="CHEBI:15378"/>
        <dbReference type="ChEBI" id="CHEBI:43474"/>
        <dbReference type="ChEBI" id="CHEBI:57783"/>
        <dbReference type="ChEBI" id="CHEBI:64076"/>
        <dbReference type="ChEBI" id="CHEBI:456215"/>
        <dbReference type="ChEBI" id="CHEBI:456216"/>
        <dbReference type="EC" id="4.2.1.136"/>
    </reaction>
</comment>
<comment type="function">
    <text evidence="14 19">Bifunctional enzyme that catalyzes the epimerization of the S- and R-forms of NAD(P)HX and the dehydration of the S-form of NAD(P)HX at the expense of ADP, which is converted to AMP. This allows the repair of both epimers of NAD(P)HX, a damaged form of NAD(P)H that is a result of enzymatic or heat-dependent hydration.</text>
</comment>
<evidence type="ECO:0000256" key="11">
    <source>
        <dbReference type="ARBA" id="ARBA00023235"/>
    </source>
</evidence>
<dbReference type="PIRSF" id="PIRSF017184">
    <property type="entry name" value="Nnr"/>
    <property type="match status" value="1"/>
</dbReference>
<dbReference type="GO" id="GO:0005524">
    <property type="term" value="F:ATP binding"/>
    <property type="evidence" value="ECO:0007669"/>
    <property type="project" value="UniProtKB-UniRule"/>
</dbReference>
<feature type="binding site" evidence="17">
    <location>
        <position position="327"/>
    </location>
    <ligand>
        <name>(6S)-NADPHX</name>
        <dbReference type="ChEBI" id="CHEBI:64076"/>
    </ligand>
</feature>
<keyword evidence="8 17" id="KW-0521">NADP</keyword>
<evidence type="ECO:0000256" key="4">
    <source>
        <dbReference type="ARBA" id="ARBA00009524"/>
    </source>
</evidence>
<proteinExistence type="inferred from homology"/>
<dbReference type="STRING" id="1121331.SAMN02745248_01365"/>
<dbReference type="GO" id="GO:0052855">
    <property type="term" value="F:ADP-dependent NAD(P)H-hydrate dehydratase activity"/>
    <property type="evidence" value="ECO:0007669"/>
    <property type="project" value="UniProtKB-UniRule"/>
</dbReference>
<evidence type="ECO:0000256" key="8">
    <source>
        <dbReference type="ARBA" id="ARBA00022857"/>
    </source>
</evidence>
<comment type="catalytic activity">
    <reaction evidence="1 18 19">
        <text>(6R)-NADHX = (6S)-NADHX</text>
        <dbReference type="Rhea" id="RHEA:32215"/>
        <dbReference type="ChEBI" id="CHEBI:64074"/>
        <dbReference type="ChEBI" id="CHEBI:64075"/>
        <dbReference type="EC" id="5.1.99.6"/>
    </reaction>
</comment>
<evidence type="ECO:0000256" key="18">
    <source>
        <dbReference type="HAMAP-Rule" id="MF_01966"/>
    </source>
</evidence>
<accession>A0A1M6NEJ5</accession>
<evidence type="ECO:0000259" key="21">
    <source>
        <dbReference type="PROSITE" id="PS51385"/>
    </source>
</evidence>
<dbReference type="EC" id="5.1.99.6" evidence="19"/>
<feature type="domain" description="YjeF C-terminal" evidence="20">
    <location>
        <begin position="232"/>
        <end position="502"/>
    </location>
</feature>